<sequence length="175" mass="20703">MKIIIYPHHAIQLFGQKLITFGMSRQEVRQCFPYPPQELEFGNNSPVDLYLGMSLRCHYDIRDQLISVDIFYNQTCSLFLGEFNLFSTSFSRVQEIIEAFAQEPMVENNTGIWVCESFGLMVYHKLYDNNWLHEPVDMISVSSRFHQSPNMKFQKYQDVSYPFRREYSKRLAIVS</sequence>
<dbReference type="KEGG" id="rsin:B6N60_04897"/>
<dbReference type="AlphaFoldDB" id="A0A975TC95"/>
<evidence type="ECO:0000313" key="1">
    <source>
        <dbReference type="EMBL" id="QXE26166.1"/>
    </source>
</evidence>
<gene>
    <name evidence="1" type="ORF">B6N60_04897</name>
</gene>
<organism evidence="1 2">
    <name type="scientific">Richelia sinica FACHB-800</name>
    <dbReference type="NCBI Taxonomy" id="1357546"/>
    <lineage>
        <taxon>Bacteria</taxon>
        <taxon>Bacillati</taxon>
        <taxon>Cyanobacteriota</taxon>
        <taxon>Cyanophyceae</taxon>
        <taxon>Nostocales</taxon>
        <taxon>Nostocaceae</taxon>
        <taxon>Richelia</taxon>
    </lineage>
</organism>
<protein>
    <submittedName>
        <fullName evidence="1">Uncharacterized protein</fullName>
    </submittedName>
</protein>
<dbReference type="Proteomes" id="UP000683511">
    <property type="component" value="Chromosome"/>
</dbReference>
<reference evidence="1" key="1">
    <citation type="submission" date="2017-04" db="EMBL/GenBank/DDBJ databases">
        <title>Genome deletions in a multicellular cyanobacterial endosymbiont for morphological adaptation in marine diatoms.</title>
        <authorList>
            <person name="Wang Y."/>
            <person name="Gao H."/>
            <person name="Li R."/>
            <person name="Xu X."/>
        </authorList>
    </citation>
    <scope>NUCLEOTIDE SEQUENCE</scope>
    <source>
        <strain evidence="1">FACHB 800</strain>
    </source>
</reference>
<dbReference type="RefSeq" id="WP_190606722.1">
    <property type="nucleotide sequence ID" value="NZ_CP021056.1"/>
</dbReference>
<evidence type="ECO:0000313" key="2">
    <source>
        <dbReference type="Proteomes" id="UP000683511"/>
    </source>
</evidence>
<accession>A0A975TC95</accession>
<name>A0A975TC95_9NOST</name>
<keyword evidence="2" id="KW-1185">Reference proteome</keyword>
<dbReference type="EMBL" id="CP021056">
    <property type="protein sequence ID" value="QXE26166.1"/>
    <property type="molecule type" value="Genomic_DNA"/>
</dbReference>
<proteinExistence type="predicted"/>